<evidence type="ECO:0000256" key="1">
    <source>
        <dbReference type="ARBA" id="ARBA00004323"/>
    </source>
</evidence>
<evidence type="ECO:0000256" key="3">
    <source>
        <dbReference type="ARBA" id="ARBA00022676"/>
    </source>
</evidence>
<keyword evidence="4" id="KW-0808">Transferase</keyword>
<dbReference type="GO" id="GO:0000139">
    <property type="term" value="C:Golgi membrane"/>
    <property type="evidence" value="ECO:0007669"/>
    <property type="project" value="UniProtKB-SubCell"/>
</dbReference>
<evidence type="ECO:0000313" key="12">
    <source>
        <dbReference type="EMBL" id="GIY88104.1"/>
    </source>
</evidence>
<evidence type="ECO:0000256" key="9">
    <source>
        <dbReference type="ARBA" id="ARBA00023136"/>
    </source>
</evidence>
<reference evidence="12 13" key="1">
    <citation type="submission" date="2021-06" db="EMBL/GenBank/DDBJ databases">
        <title>Caerostris darwini draft genome.</title>
        <authorList>
            <person name="Kono N."/>
            <person name="Arakawa K."/>
        </authorList>
    </citation>
    <scope>NUCLEOTIDE SEQUENCE [LARGE SCALE GENOMIC DNA]</scope>
</reference>
<dbReference type="GO" id="GO:0016758">
    <property type="term" value="F:hexosyltransferase activity"/>
    <property type="evidence" value="ECO:0007669"/>
    <property type="project" value="InterPro"/>
</dbReference>
<keyword evidence="8 11" id="KW-0333">Golgi apparatus</keyword>
<evidence type="ECO:0000313" key="13">
    <source>
        <dbReference type="Proteomes" id="UP001054837"/>
    </source>
</evidence>
<keyword evidence="9" id="KW-0472">Membrane</keyword>
<dbReference type="Gene3D" id="3.90.550.50">
    <property type="match status" value="1"/>
</dbReference>
<sequence>MVTICRLRLRKIFTILFFLFTSGLILSKVIRQDSSQNEIVQFSTSQESVYKPIHIPIIIPPYSQWTAKSCFDPQPTLLAIVHSSPSHLLHRRAIRQTWGSFPPGKNLTIRTVFIVGRSQLPKIQQRVEREAQKNGDIVALEMVDSYNNLTLKHLAGMRWGLKNCPRVAYMMKADDDALIDVRRAVKLLQSVSFEKNIIACRVVPEGSNPRRSGKWMVTRQDYPHQGYPEYCSGLAYFGTVLALARIYEAAISDKIPYLWIDDVFVTGLAAERANVKRLDMSVWFARTELDVIKWMREGDGRRYLPWIVAEMSPRHWPMDALSLWNRIKSTDNEVPIYSKNSSLEIN</sequence>
<evidence type="ECO:0000256" key="6">
    <source>
        <dbReference type="ARBA" id="ARBA00022968"/>
    </source>
</evidence>
<comment type="similarity">
    <text evidence="2 11">Belongs to the glycosyltransferase 31 family.</text>
</comment>
<name>A0AAV4X0Q0_9ARAC</name>
<dbReference type="AlphaFoldDB" id="A0AAV4X0Q0"/>
<keyword evidence="5" id="KW-0812">Transmembrane</keyword>
<evidence type="ECO:0000256" key="4">
    <source>
        <dbReference type="ARBA" id="ARBA00022679"/>
    </source>
</evidence>
<dbReference type="Proteomes" id="UP001054837">
    <property type="component" value="Unassembled WGS sequence"/>
</dbReference>
<dbReference type="InterPro" id="IPR002659">
    <property type="entry name" value="Glyco_trans_31"/>
</dbReference>
<evidence type="ECO:0000256" key="5">
    <source>
        <dbReference type="ARBA" id="ARBA00022692"/>
    </source>
</evidence>
<keyword evidence="7" id="KW-1133">Transmembrane helix</keyword>
<dbReference type="EC" id="2.4.1.-" evidence="11"/>
<dbReference type="PANTHER" id="PTHR11214">
    <property type="entry name" value="BETA-1,3-N-ACETYLGLUCOSAMINYLTRANSFERASE"/>
    <property type="match status" value="1"/>
</dbReference>
<gene>
    <name evidence="12" type="primary">B3GALT1</name>
    <name evidence="12" type="ORF">CDAR_83941</name>
</gene>
<protein>
    <recommendedName>
        <fullName evidence="11">Hexosyltransferase</fullName>
        <ecNumber evidence="11">2.4.1.-</ecNumber>
    </recommendedName>
</protein>
<proteinExistence type="inferred from homology"/>
<evidence type="ECO:0000256" key="8">
    <source>
        <dbReference type="ARBA" id="ARBA00023034"/>
    </source>
</evidence>
<accession>A0AAV4X0Q0</accession>
<keyword evidence="13" id="KW-1185">Reference proteome</keyword>
<keyword evidence="3 11" id="KW-0328">Glycosyltransferase</keyword>
<keyword evidence="6" id="KW-0735">Signal-anchor</keyword>
<comment type="subcellular location">
    <subcellularLocation>
        <location evidence="1 11">Golgi apparatus membrane</location>
        <topology evidence="1 11">Single-pass type II membrane protein</topology>
    </subcellularLocation>
</comment>
<keyword evidence="10" id="KW-0325">Glycoprotein</keyword>
<dbReference type="PANTHER" id="PTHR11214:SF376">
    <property type="entry name" value="HEXOSYLTRANSFERASE"/>
    <property type="match status" value="1"/>
</dbReference>
<evidence type="ECO:0000256" key="10">
    <source>
        <dbReference type="ARBA" id="ARBA00023180"/>
    </source>
</evidence>
<evidence type="ECO:0000256" key="2">
    <source>
        <dbReference type="ARBA" id="ARBA00008661"/>
    </source>
</evidence>
<dbReference type="Pfam" id="PF01762">
    <property type="entry name" value="Galactosyl_T"/>
    <property type="match status" value="1"/>
</dbReference>
<comment type="caution">
    <text evidence="12">The sequence shown here is derived from an EMBL/GenBank/DDBJ whole genome shotgun (WGS) entry which is preliminary data.</text>
</comment>
<evidence type="ECO:0000256" key="11">
    <source>
        <dbReference type="RuleBase" id="RU363063"/>
    </source>
</evidence>
<dbReference type="FunFam" id="3.90.550.50:FF:000001">
    <property type="entry name" value="Hexosyltransferase"/>
    <property type="match status" value="1"/>
</dbReference>
<evidence type="ECO:0000256" key="7">
    <source>
        <dbReference type="ARBA" id="ARBA00022989"/>
    </source>
</evidence>
<organism evidence="12 13">
    <name type="scientific">Caerostris darwini</name>
    <dbReference type="NCBI Taxonomy" id="1538125"/>
    <lineage>
        <taxon>Eukaryota</taxon>
        <taxon>Metazoa</taxon>
        <taxon>Ecdysozoa</taxon>
        <taxon>Arthropoda</taxon>
        <taxon>Chelicerata</taxon>
        <taxon>Arachnida</taxon>
        <taxon>Araneae</taxon>
        <taxon>Araneomorphae</taxon>
        <taxon>Entelegynae</taxon>
        <taxon>Araneoidea</taxon>
        <taxon>Araneidae</taxon>
        <taxon>Caerostris</taxon>
    </lineage>
</organism>
<dbReference type="GO" id="GO:0006493">
    <property type="term" value="P:protein O-linked glycosylation"/>
    <property type="evidence" value="ECO:0007669"/>
    <property type="project" value="TreeGrafter"/>
</dbReference>
<dbReference type="EMBL" id="BPLQ01015448">
    <property type="protein sequence ID" value="GIY88104.1"/>
    <property type="molecule type" value="Genomic_DNA"/>
</dbReference>